<feature type="transmembrane region" description="Helical" evidence="1">
    <location>
        <begin position="148"/>
        <end position="168"/>
    </location>
</feature>
<gene>
    <name evidence="2" type="ORF">E6K72_12940</name>
</gene>
<sequence>MNMTGVSGNRGVLLLVMAGVAAAGGLLWTFWGWHAKEALTGTDIYFWFLLCMCGELLRTTSSSGKATSTMAACPHIASLLVLSRPEAMAVVGISNVVAGRLVHHRSWAQSAFEAGALMCVVGLARIVFDALAVDGWRPLALVAAGHYVPVLAAAAVYFVGAFAARFGWTTAEEGDLSTARQVQFGPGFEFLSAGTLLSLGMLLAIQFKLTGAMGAMVVVIPVVAAKYGLDLFAQARSGRRPIESGLRAAA</sequence>
<evidence type="ECO:0000256" key="1">
    <source>
        <dbReference type="SAM" id="Phobius"/>
    </source>
</evidence>
<name>A0A538SB27_UNCEI</name>
<proteinExistence type="predicted"/>
<feature type="transmembrane region" description="Helical" evidence="1">
    <location>
        <begin position="12"/>
        <end position="32"/>
    </location>
</feature>
<feature type="transmembrane region" description="Helical" evidence="1">
    <location>
        <begin position="188"/>
        <end position="207"/>
    </location>
</feature>
<reference evidence="2 3" key="1">
    <citation type="journal article" date="2019" name="Nat. Microbiol.">
        <title>Mediterranean grassland soil C-N compound turnover is dependent on rainfall and depth, and is mediated by genomically divergent microorganisms.</title>
        <authorList>
            <person name="Diamond S."/>
            <person name="Andeer P.F."/>
            <person name="Li Z."/>
            <person name="Crits-Christoph A."/>
            <person name="Burstein D."/>
            <person name="Anantharaman K."/>
            <person name="Lane K.R."/>
            <person name="Thomas B.C."/>
            <person name="Pan C."/>
            <person name="Northen T.R."/>
            <person name="Banfield J.F."/>
        </authorList>
    </citation>
    <scope>NUCLEOTIDE SEQUENCE [LARGE SCALE GENOMIC DNA]</scope>
    <source>
        <strain evidence="2">WS_2</strain>
    </source>
</reference>
<comment type="caution">
    <text evidence="2">The sequence shown here is derived from an EMBL/GenBank/DDBJ whole genome shotgun (WGS) entry which is preliminary data.</text>
</comment>
<feature type="transmembrane region" description="Helical" evidence="1">
    <location>
        <begin position="110"/>
        <end position="128"/>
    </location>
</feature>
<evidence type="ECO:0000313" key="3">
    <source>
        <dbReference type="Proteomes" id="UP000317716"/>
    </source>
</evidence>
<keyword evidence="1" id="KW-0472">Membrane</keyword>
<evidence type="ECO:0000313" key="2">
    <source>
        <dbReference type="EMBL" id="TMQ48580.1"/>
    </source>
</evidence>
<dbReference type="Proteomes" id="UP000317716">
    <property type="component" value="Unassembled WGS sequence"/>
</dbReference>
<accession>A0A538SB27</accession>
<dbReference type="EMBL" id="VBOS01000475">
    <property type="protein sequence ID" value="TMQ48580.1"/>
    <property type="molecule type" value="Genomic_DNA"/>
</dbReference>
<feature type="transmembrane region" description="Helical" evidence="1">
    <location>
        <begin position="44"/>
        <end position="60"/>
    </location>
</feature>
<organism evidence="2 3">
    <name type="scientific">Eiseniibacteriota bacterium</name>
    <dbReference type="NCBI Taxonomy" id="2212470"/>
    <lineage>
        <taxon>Bacteria</taxon>
        <taxon>Candidatus Eiseniibacteriota</taxon>
    </lineage>
</organism>
<keyword evidence="1" id="KW-1133">Transmembrane helix</keyword>
<feature type="transmembrane region" description="Helical" evidence="1">
    <location>
        <begin position="213"/>
        <end position="233"/>
    </location>
</feature>
<dbReference type="AlphaFoldDB" id="A0A538SB27"/>
<keyword evidence="1" id="KW-0812">Transmembrane</keyword>
<protein>
    <submittedName>
        <fullName evidence="2">Uncharacterized protein</fullName>
    </submittedName>
</protein>